<sequence length="284" mass="32851">MRLKNSLYPYPVLADGRDDYNKNSKFSSEIHGKVEFNNVVISAKFNLNDDGLLNLIREGFAAFALHIECSKTAYRRKFYTRKFEYKVSIPVDDITDEIEVLGVVVALKRIDDYDNPNFNIAYQGIKVNIEKANILADSGQTILTLNDAVDYCNQESIFKVKKIHDEKDWIDLNFSQDEYVLICINESEYNTYMKLAKGVLKNTIMTMVMLPVMITVLNVMEKEKDEHEGKKWYKVISDKLESNDIYLDNINQTGDKSIFVIAQRIFQNPLKKAFSEIEMFPGEE</sequence>
<dbReference type="AlphaFoldDB" id="R6Y2B6"/>
<evidence type="ECO:0000313" key="1">
    <source>
        <dbReference type="EMBL" id="CDD12572.1"/>
    </source>
</evidence>
<organism evidence="1">
    <name type="scientific">Phascolarctobacterium succinatutens CAG:287</name>
    <dbReference type="NCBI Taxonomy" id="1263101"/>
    <lineage>
        <taxon>Bacteria</taxon>
        <taxon>Bacillati</taxon>
        <taxon>Bacillota</taxon>
        <taxon>Negativicutes</taxon>
        <taxon>Acidaminococcales</taxon>
        <taxon>Acidaminococcaceae</taxon>
        <taxon>Phascolarctobacterium</taxon>
    </lineage>
</organism>
<proteinExistence type="predicted"/>
<name>R6Y2B6_9FIRM</name>
<protein>
    <submittedName>
        <fullName evidence="1">Uncharacterized protein</fullName>
    </submittedName>
</protein>
<comment type="caution">
    <text evidence="1">The sequence shown here is derived from an EMBL/GenBank/DDBJ whole genome shotgun (WGS) entry which is preliminary data.</text>
</comment>
<dbReference type="RefSeq" id="WP_021720163.1">
    <property type="nucleotide sequence ID" value="NZ_FR892793.1"/>
</dbReference>
<reference evidence="1" key="1">
    <citation type="submission" date="2012-11" db="EMBL/GenBank/DDBJ databases">
        <title>Dependencies among metagenomic species, viruses, plasmids and units of genetic variation.</title>
        <authorList>
            <person name="Nielsen H.B."/>
            <person name="Almeida M."/>
            <person name="Juncker A.S."/>
            <person name="Rasmussen S."/>
            <person name="Li J."/>
            <person name="Sunagawa S."/>
            <person name="Plichta D."/>
            <person name="Gautier L."/>
            <person name="Le Chatelier E."/>
            <person name="Peletier E."/>
            <person name="Bonde I."/>
            <person name="Nielsen T."/>
            <person name="Manichanh C."/>
            <person name="Arumugam M."/>
            <person name="Batto J."/>
            <person name="Santos M.B.Q.D."/>
            <person name="Blom N."/>
            <person name="Borruel N."/>
            <person name="Burgdorf K.S."/>
            <person name="Boumezbeur F."/>
            <person name="Casellas F."/>
            <person name="Dore J."/>
            <person name="Guarner F."/>
            <person name="Hansen T."/>
            <person name="Hildebrand F."/>
            <person name="Kaas R.S."/>
            <person name="Kennedy S."/>
            <person name="Kristiansen K."/>
            <person name="Kultima J.R."/>
            <person name="Leonard P."/>
            <person name="Levenez F."/>
            <person name="Lund O."/>
            <person name="Moumen B."/>
            <person name="Le Paslier D."/>
            <person name="Pons N."/>
            <person name="Pedersen O."/>
            <person name="Prifti E."/>
            <person name="Qin J."/>
            <person name="Raes J."/>
            <person name="Tap J."/>
            <person name="Tims S."/>
            <person name="Ussery D.W."/>
            <person name="Yamada T."/>
            <person name="MetaHit consortium"/>
            <person name="Renault P."/>
            <person name="Sicheritz-Ponten T."/>
            <person name="Bork P."/>
            <person name="Wang J."/>
            <person name="Brunak S."/>
            <person name="Ehrlich S.D."/>
        </authorList>
    </citation>
    <scope>NUCLEOTIDE SEQUENCE [LARGE SCALE GENOMIC DNA]</scope>
</reference>
<dbReference type="Proteomes" id="UP000014937">
    <property type="component" value="Unassembled WGS sequence"/>
</dbReference>
<accession>R6Y2B6</accession>
<gene>
    <name evidence="1" type="ORF">BN587_01100</name>
</gene>
<dbReference type="EMBL" id="CBGL010000129">
    <property type="protein sequence ID" value="CDD12572.1"/>
    <property type="molecule type" value="Genomic_DNA"/>
</dbReference>
<dbReference type="HOGENOM" id="CLU_082954_0_0_9"/>